<reference evidence="4 5" key="1">
    <citation type="journal article" date="2016" name="Nat. Commun.">
        <title>Thousands of microbial genomes shed light on interconnected biogeochemical processes in an aquifer system.</title>
        <authorList>
            <person name="Anantharaman K."/>
            <person name="Brown C.T."/>
            <person name="Hug L.A."/>
            <person name="Sharon I."/>
            <person name="Castelle C.J."/>
            <person name="Probst A.J."/>
            <person name="Thomas B.C."/>
            <person name="Singh A."/>
            <person name="Wilkins M.J."/>
            <person name="Karaoz U."/>
            <person name="Brodie E.L."/>
            <person name="Williams K.H."/>
            <person name="Hubbard S.S."/>
            <person name="Banfield J.F."/>
        </authorList>
    </citation>
    <scope>NUCLEOTIDE SEQUENCE [LARGE SCALE GENOMIC DNA]</scope>
</reference>
<dbReference type="Gene3D" id="2.40.300.10">
    <property type="entry name" value="Head decoration protein D"/>
    <property type="match status" value="1"/>
</dbReference>
<evidence type="ECO:0000256" key="3">
    <source>
        <dbReference type="SAM" id="Phobius"/>
    </source>
</evidence>
<evidence type="ECO:0000256" key="1">
    <source>
        <dbReference type="SAM" id="Coils"/>
    </source>
</evidence>
<feature type="compositionally biased region" description="Low complexity" evidence="2">
    <location>
        <begin position="1099"/>
        <end position="1115"/>
    </location>
</feature>
<accession>A0A1F8H2W3</accession>
<dbReference type="EMBL" id="MGKS01000023">
    <property type="protein sequence ID" value="OGN31967.1"/>
    <property type="molecule type" value="Genomic_DNA"/>
</dbReference>
<proteinExistence type="predicted"/>
<gene>
    <name evidence="4" type="ORF">A3I92_02020</name>
</gene>
<dbReference type="AlphaFoldDB" id="A0A1F8H2W3"/>
<evidence type="ECO:0000256" key="2">
    <source>
        <dbReference type="SAM" id="MobiDB-lite"/>
    </source>
</evidence>
<evidence type="ECO:0000313" key="4">
    <source>
        <dbReference type="EMBL" id="OGN31967.1"/>
    </source>
</evidence>
<organism evidence="4 5">
    <name type="scientific">Candidatus Yanofskybacteria bacterium RIFCSPLOWO2_02_FULL_43_10b</name>
    <dbReference type="NCBI Taxonomy" id="1802704"/>
    <lineage>
        <taxon>Bacteria</taxon>
        <taxon>Candidatus Yanofskyibacteriota</taxon>
    </lineage>
</organism>
<comment type="caution">
    <text evidence="4">The sequence shown here is derived from an EMBL/GenBank/DDBJ whole genome shotgun (WGS) entry which is preliminary data.</text>
</comment>
<dbReference type="Proteomes" id="UP000177676">
    <property type="component" value="Unassembled WGS sequence"/>
</dbReference>
<keyword evidence="3" id="KW-0472">Membrane</keyword>
<feature type="transmembrane region" description="Helical" evidence="3">
    <location>
        <begin position="182"/>
        <end position="200"/>
    </location>
</feature>
<keyword evidence="3" id="KW-0812">Transmembrane</keyword>
<evidence type="ECO:0000313" key="5">
    <source>
        <dbReference type="Proteomes" id="UP000177676"/>
    </source>
</evidence>
<protein>
    <submittedName>
        <fullName evidence="4">Uncharacterized protein</fullName>
    </submittedName>
</protein>
<keyword evidence="3" id="KW-1133">Transmembrane helix</keyword>
<feature type="coiled-coil region" evidence="1">
    <location>
        <begin position="259"/>
        <end position="314"/>
    </location>
</feature>
<sequence length="1121" mass="118664">MIPTLQDSQEQKNNSPEQVEQTSNVLLRDGKEYYPAKFLATEFNYVTDHITRLARQGKVEAYYREDKKRWYVTRESFVAYRIQAERNKVLGGLKSTSTVLSNNCLQTKTLTTEQTSLSGGSTVPSDSDLGSSVAKIATKTNKLKIIVSIALGKILPGFKLSSSSLLKASEYLSKARKAATRAILVAAFYILVIIASTFILNPNLMDTLYSNSVARVDSFVSKAIKTFSFAQLSPFRYQQAGPLAFFRSFLSRFRQEPELAFLQKQVDTLRQELAEARLTVVGNEFIAISPVEPNKKTSATNQEAEKKEKETSQKLSPDIFVFRSLLLSLEQRLNDFQSTVDIRLARTPTILIPPPTYTGGGSAGTTILNPATLESETVTVSRLLSVSGSGAISGNFSVGGSTLRVDSTTDRVGINTSDLETALEVSGVASISSDVRIGGALTLIGSTTLNSNLLVQSHVEFQGTASASYLLTGNTLQVGGYSSAAYSRFGTSTTGHSNYISTSNDLLISGDLETRGTVSFGSFASVSGDFSFHGEIMPDGLLCSNGQILKKTGAGDWDCAADAGGSVSSNSLDFDEIVNSMTLDANLTISTGGFFFGLGATPTTVFEVQGTASASYLLTGNTLQVGGYSSAAYSRFGTIATTHSNYIADSSDLFISGDLEGRGSISFAGAASLSLSLFADNNRVSMDKGAFYHNVSTGISSINYLQTGGLNFDSDAGVVSWADMAVTASTASGGVLSYTAQIAGTPVLTVYGLGTGSANVISNPRVGIGTTTPKTLFYIRDVGAGSAASGSLAIFSDNTVGTVASISAKSLTSGDVLKMTVPASTSHRGRYLLVETAAGVTYASLGYGGRFSIARDILSDGATSTCTGAGVPSAGCVDVAEEFPTTENIAKGEVVSLDSDNESVASVKRASQLYDDKLLGVVTTKPGIVLGNNVYTGSNAEGYISKNGNVLVALVGRVPVQISYENGDIKKGDYLTSSSIPGKAAKAVESGRVIGMALEEALDGSDKQTLMVFVNPHYWVQGLAFDAYTDSSISSDADILFESIIQKLQTIFEIAFEKGILKVAQIISDKIITKELCLEEVCIKKEQLQNFLNQNDLQNSVFSTPTPTPESTSTPTPTPVP</sequence>
<keyword evidence="1" id="KW-0175">Coiled coil</keyword>
<feature type="region of interest" description="Disordered" evidence="2">
    <location>
        <begin position="1099"/>
        <end position="1121"/>
    </location>
</feature>
<name>A0A1F8H2W3_9BACT</name>
<feature type="region of interest" description="Disordered" evidence="2">
    <location>
        <begin position="1"/>
        <end position="24"/>
    </location>
</feature>